<evidence type="ECO:0000313" key="4">
    <source>
        <dbReference type="Proteomes" id="UP000319769"/>
    </source>
</evidence>
<feature type="transmembrane region" description="Helical" evidence="1">
    <location>
        <begin position="49"/>
        <end position="69"/>
    </location>
</feature>
<sequence length="230" mass="24933">MASAVLERDETRPRPPVGGSLLYLLLNLPLGIAAFVFVVTFTSVGLGTVIIWAGLPVLALLFLGSRAAARGERARVHGMLRTYVASPYRPLPATGQRARWRARLLDPASWRDLGYLVLLFPLGIAEFTIMVTAWSSGLALAGLPFYYRYLPDGAYFFPGYDERWIVVDSPVKALPWAALGLFVLALAFVLTRALGSAHARIARFILGPGPFAKRLAEADEATPAAVHSVA</sequence>
<organism evidence="3 4">
    <name type="scientific">Amycolatopsis acidicola</name>
    <dbReference type="NCBI Taxonomy" id="2596893"/>
    <lineage>
        <taxon>Bacteria</taxon>
        <taxon>Bacillati</taxon>
        <taxon>Actinomycetota</taxon>
        <taxon>Actinomycetes</taxon>
        <taxon>Pseudonocardiales</taxon>
        <taxon>Pseudonocardiaceae</taxon>
        <taxon>Amycolatopsis</taxon>
    </lineage>
</organism>
<protein>
    <submittedName>
        <fullName evidence="3">Two-component system sensor kinase</fullName>
    </submittedName>
</protein>
<reference evidence="3" key="1">
    <citation type="submission" date="2019-09" db="EMBL/GenBank/DDBJ databases">
        <authorList>
            <person name="Teo W.F.A."/>
            <person name="Duangmal K."/>
        </authorList>
    </citation>
    <scope>NUCLEOTIDE SEQUENCE [LARGE SCALE GENOMIC DNA]</scope>
    <source>
        <strain evidence="3">K81G1</strain>
    </source>
</reference>
<dbReference type="EMBL" id="VMNW02000005">
    <property type="protein sequence ID" value="KAA9165481.1"/>
    <property type="molecule type" value="Genomic_DNA"/>
</dbReference>
<keyword evidence="1" id="KW-0472">Membrane</keyword>
<feature type="transmembrane region" description="Helical" evidence="1">
    <location>
        <begin position="173"/>
        <end position="194"/>
    </location>
</feature>
<name>A0A5N0VLI1_9PSEU</name>
<gene>
    <name evidence="3" type="ORF">FPZ12_005235</name>
</gene>
<accession>A0A5N0VLI1</accession>
<dbReference type="Proteomes" id="UP000319769">
    <property type="component" value="Unassembled WGS sequence"/>
</dbReference>
<dbReference type="GO" id="GO:0016301">
    <property type="term" value="F:kinase activity"/>
    <property type="evidence" value="ECO:0007669"/>
    <property type="project" value="UniProtKB-KW"/>
</dbReference>
<dbReference type="Pfam" id="PF13796">
    <property type="entry name" value="Sensor"/>
    <property type="match status" value="1"/>
</dbReference>
<dbReference type="InterPro" id="IPR025828">
    <property type="entry name" value="Put_sensor_dom"/>
</dbReference>
<dbReference type="RefSeq" id="WP_144746234.1">
    <property type="nucleotide sequence ID" value="NZ_VMNW02000005.1"/>
</dbReference>
<comment type="caution">
    <text evidence="3">The sequence shown here is derived from an EMBL/GenBank/DDBJ whole genome shotgun (WGS) entry which is preliminary data.</text>
</comment>
<feature type="transmembrane region" description="Helical" evidence="1">
    <location>
        <begin position="21"/>
        <end position="43"/>
    </location>
</feature>
<keyword evidence="4" id="KW-1185">Reference proteome</keyword>
<evidence type="ECO:0000256" key="1">
    <source>
        <dbReference type="SAM" id="Phobius"/>
    </source>
</evidence>
<keyword evidence="1" id="KW-1133">Transmembrane helix</keyword>
<evidence type="ECO:0000313" key="3">
    <source>
        <dbReference type="EMBL" id="KAA9165481.1"/>
    </source>
</evidence>
<evidence type="ECO:0000259" key="2">
    <source>
        <dbReference type="Pfam" id="PF13796"/>
    </source>
</evidence>
<proteinExistence type="predicted"/>
<dbReference type="OrthoDB" id="5183710at2"/>
<feature type="transmembrane region" description="Helical" evidence="1">
    <location>
        <begin position="113"/>
        <end position="134"/>
    </location>
</feature>
<keyword evidence="1" id="KW-0812">Transmembrane</keyword>
<feature type="domain" description="Putative sensor" evidence="2">
    <location>
        <begin position="23"/>
        <end position="206"/>
    </location>
</feature>
<keyword evidence="3" id="KW-0418">Kinase</keyword>
<keyword evidence="3" id="KW-0808">Transferase</keyword>
<dbReference type="AlphaFoldDB" id="A0A5N0VLI1"/>